<organism evidence="1 2">
    <name type="scientific">Pseudodesulfovibrio sediminis</name>
    <dbReference type="NCBI Taxonomy" id="2810563"/>
    <lineage>
        <taxon>Bacteria</taxon>
        <taxon>Pseudomonadati</taxon>
        <taxon>Thermodesulfobacteriota</taxon>
        <taxon>Desulfovibrionia</taxon>
        <taxon>Desulfovibrionales</taxon>
        <taxon>Desulfovibrionaceae</taxon>
    </lineage>
</organism>
<dbReference type="EMBL" id="AP024485">
    <property type="protein sequence ID" value="BCS87493.1"/>
    <property type="molecule type" value="Genomic_DNA"/>
</dbReference>
<gene>
    <name evidence="1" type="ORF">PSDVSF_07350</name>
</gene>
<evidence type="ECO:0000313" key="2">
    <source>
        <dbReference type="Proteomes" id="UP001053296"/>
    </source>
</evidence>
<reference evidence="1" key="1">
    <citation type="journal article" date="2022" name="Arch. Microbiol.">
        <title>Pseudodesulfovibrio sediminis sp. nov., a mesophilic and neutrophilic sulfate-reducing bacterium isolated from sediment of a brackish lake.</title>
        <authorList>
            <person name="Takahashi A."/>
            <person name="Kojima H."/>
            <person name="Watanabe M."/>
            <person name="Fukui M."/>
        </authorList>
    </citation>
    <scope>NUCLEOTIDE SEQUENCE</scope>
    <source>
        <strain evidence="1">SF6</strain>
    </source>
</reference>
<evidence type="ECO:0000313" key="1">
    <source>
        <dbReference type="EMBL" id="BCS87493.1"/>
    </source>
</evidence>
<dbReference type="Proteomes" id="UP001053296">
    <property type="component" value="Chromosome"/>
</dbReference>
<dbReference type="RefSeq" id="WP_229593809.1">
    <property type="nucleotide sequence ID" value="NZ_AP024485.1"/>
</dbReference>
<proteinExistence type="predicted"/>
<accession>A0ABN6ERJ3</accession>
<name>A0ABN6ERJ3_9BACT</name>
<protein>
    <submittedName>
        <fullName evidence="1">Uncharacterized protein</fullName>
    </submittedName>
</protein>
<keyword evidence="2" id="KW-1185">Reference proteome</keyword>
<sequence>MKQQSENISSRTETIRGVVVPEDWDNQFQVKTILIACTGEREIRVENLERFPALLSMSQQEAIITGTIHKCGSVESIVVEHVTGL</sequence>